<dbReference type="Proteomes" id="UP000036681">
    <property type="component" value="Unplaced"/>
</dbReference>
<protein>
    <submittedName>
        <fullName evidence="2">Uncharacterized protein</fullName>
    </submittedName>
</protein>
<evidence type="ECO:0000313" key="2">
    <source>
        <dbReference type="WBParaSite" id="ALUE_0001422901-mRNA-1"/>
    </source>
</evidence>
<keyword evidence="1" id="KW-1185">Reference proteome</keyword>
<proteinExistence type="predicted"/>
<accession>A0A0M3I9R2</accession>
<evidence type="ECO:0000313" key="1">
    <source>
        <dbReference type="Proteomes" id="UP000036681"/>
    </source>
</evidence>
<reference evidence="2" key="1">
    <citation type="submission" date="2017-02" db="UniProtKB">
        <authorList>
            <consortium name="WormBaseParasite"/>
        </authorList>
    </citation>
    <scope>IDENTIFICATION</scope>
</reference>
<dbReference type="AlphaFoldDB" id="A0A0M3I9R2"/>
<dbReference type="WBParaSite" id="ALUE_0001422901-mRNA-1">
    <property type="protein sequence ID" value="ALUE_0001422901-mRNA-1"/>
    <property type="gene ID" value="ALUE_0001422901"/>
</dbReference>
<organism evidence="1 2">
    <name type="scientific">Ascaris lumbricoides</name>
    <name type="common">Giant roundworm</name>
    <dbReference type="NCBI Taxonomy" id="6252"/>
    <lineage>
        <taxon>Eukaryota</taxon>
        <taxon>Metazoa</taxon>
        <taxon>Ecdysozoa</taxon>
        <taxon>Nematoda</taxon>
        <taxon>Chromadorea</taxon>
        <taxon>Rhabditida</taxon>
        <taxon>Spirurina</taxon>
        <taxon>Ascaridomorpha</taxon>
        <taxon>Ascaridoidea</taxon>
        <taxon>Ascarididae</taxon>
        <taxon>Ascaris</taxon>
    </lineage>
</organism>
<name>A0A0M3I9R2_ASCLU</name>
<sequence length="78" mass="8469">MFRKQSRLLEALLKCCLEIDSALKSANDASQGPENVTRAYERTQSSSMGGQWGVAFAAGCFPAAGSIYTGRLPLTLYY</sequence>